<dbReference type="PROSITE" id="PS50043">
    <property type="entry name" value="HTH_LUXR_2"/>
    <property type="match status" value="1"/>
</dbReference>
<dbReference type="SUPFAM" id="SSF52172">
    <property type="entry name" value="CheY-like"/>
    <property type="match status" value="1"/>
</dbReference>
<feature type="domain" description="Response regulatory" evidence="7">
    <location>
        <begin position="3"/>
        <end position="120"/>
    </location>
</feature>
<evidence type="ECO:0000259" key="7">
    <source>
        <dbReference type="PROSITE" id="PS50110"/>
    </source>
</evidence>
<evidence type="ECO:0000256" key="3">
    <source>
        <dbReference type="ARBA" id="ARBA00023125"/>
    </source>
</evidence>
<dbReference type="Pfam" id="PF00196">
    <property type="entry name" value="GerE"/>
    <property type="match status" value="1"/>
</dbReference>
<dbReference type="PRINTS" id="PR00038">
    <property type="entry name" value="HTHLUXR"/>
</dbReference>
<reference evidence="9" key="1">
    <citation type="journal article" date="2019" name="Int. J. Syst. Evol. Microbiol.">
        <title>The Global Catalogue of Microorganisms (GCM) 10K type strain sequencing project: providing services to taxonomists for standard genome sequencing and annotation.</title>
        <authorList>
            <consortium name="The Broad Institute Genomics Platform"/>
            <consortium name="The Broad Institute Genome Sequencing Center for Infectious Disease"/>
            <person name="Wu L."/>
            <person name="Ma J."/>
        </authorList>
    </citation>
    <scope>NUCLEOTIDE SEQUENCE [LARGE SCALE GENOMIC DNA]</scope>
    <source>
        <strain evidence="9">CCUG 58728</strain>
    </source>
</reference>
<sequence length="199" mass="22887">MIKVAIIDDHELVLQGLYERLKREKDLEIVGAFSEYQDLLLCLKYKSVDIIIMDLMLKGIHGFDLITEIKKLHVEPPKIILVSGFYESLLHKRAMELGIKAFLPKESSYDDLISTVHNVFNGNQVIPDYLMEKEKTKILTDTEIKILKLITKEYTNEKISKELYISRRTVDSHVSSICSKLNVNGRVGAVREALRLKII</sequence>
<gene>
    <name evidence="8" type="ORF">ACFOSE_05655</name>
</gene>
<evidence type="ECO:0000313" key="9">
    <source>
        <dbReference type="Proteomes" id="UP001595901"/>
    </source>
</evidence>
<dbReference type="EMBL" id="JBHSAC010000048">
    <property type="protein sequence ID" value="MFC3932257.1"/>
    <property type="molecule type" value="Genomic_DNA"/>
</dbReference>
<dbReference type="PANTHER" id="PTHR45566">
    <property type="entry name" value="HTH-TYPE TRANSCRIPTIONAL REGULATOR YHJB-RELATED"/>
    <property type="match status" value="1"/>
</dbReference>
<dbReference type="Pfam" id="PF00072">
    <property type="entry name" value="Response_reg"/>
    <property type="match status" value="1"/>
</dbReference>
<dbReference type="SUPFAM" id="SSF46894">
    <property type="entry name" value="C-terminal effector domain of the bipartite response regulators"/>
    <property type="match status" value="1"/>
</dbReference>
<dbReference type="InterPro" id="IPR001789">
    <property type="entry name" value="Sig_transdc_resp-reg_receiver"/>
</dbReference>
<dbReference type="InterPro" id="IPR016032">
    <property type="entry name" value="Sig_transdc_resp-reg_C-effctor"/>
</dbReference>
<dbReference type="CDD" id="cd17535">
    <property type="entry name" value="REC_NarL-like"/>
    <property type="match status" value="1"/>
</dbReference>
<accession>A0ABV8D244</accession>
<evidence type="ECO:0000313" key="8">
    <source>
        <dbReference type="EMBL" id="MFC3932257.1"/>
    </source>
</evidence>
<keyword evidence="1 5" id="KW-0597">Phosphoprotein</keyword>
<dbReference type="InterPro" id="IPR058245">
    <property type="entry name" value="NreC/VraR/RcsB-like_REC"/>
</dbReference>
<dbReference type="InterPro" id="IPR051015">
    <property type="entry name" value="EvgA-like"/>
</dbReference>
<dbReference type="Gene3D" id="3.40.50.2300">
    <property type="match status" value="1"/>
</dbReference>
<evidence type="ECO:0000256" key="5">
    <source>
        <dbReference type="PROSITE-ProRule" id="PRU00169"/>
    </source>
</evidence>
<dbReference type="InterPro" id="IPR000792">
    <property type="entry name" value="Tscrpt_reg_LuxR_C"/>
</dbReference>
<dbReference type="CDD" id="cd06170">
    <property type="entry name" value="LuxR_C_like"/>
    <property type="match status" value="1"/>
</dbReference>
<keyword evidence="3" id="KW-0238">DNA-binding</keyword>
<evidence type="ECO:0000256" key="4">
    <source>
        <dbReference type="ARBA" id="ARBA00023163"/>
    </source>
</evidence>
<dbReference type="InterPro" id="IPR011006">
    <property type="entry name" value="CheY-like_superfamily"/>
</dbReference>
<keyword evidence="2" id="KW-0805">Transcription regulation</keyword>
<evidence type="ECO:0000256" key="1">
    <source>
        <dbReference type="ARBA" id="ARBA00022553"/>
    </source>
</evidence>
<dbReference type="SMART" id="SM00448">
    <property type="entry name" value="REC"/>
    <property type="match status" value="1"/>
</dbReference>
<proteinExistence type="predicted"/>
<dbReference type="PROSITE" id="PS50110">
    <property type="entry name" value="RESPONSE_REGULATORY"/>
    <property type="match status" value="1"/>
</dbReference>
<dbReference type="SMART" id="SM00421">
    <property type="entry name" value="HTH_LUXR"/>
    <property type="match status" value="1"/>
</dbReference>
<name>A0ABV8D244_9STRE</name>
<feature type="modified residue" description="4-aspartylphosphate" evidence="5">
    <location>
        <position position="54"/>
    </location>
</feature>
<dbReference type="RefSeq" id="WP_380431522.1">
    <property type="nucleotide sequence ID" value="NZ_JBHSAC010000048.1"/>
</dbReference>
<feature type="domain" description="HTH luxR-type" evidence="6">
    <location>
        <begin position="132"/>
        <end position="197"/>
    </location>
</feature>
<protein>
    <submittedName>
        <fullName evidence="8">Response regulator</fullName>
    </submittedName>
</protein>
<evidence type="ECO:0000259" key="6">
    <source>
        <dbReference type="PROSITE" id="PS50043"/>
    </source>
</evidence>
<evidence type="ECO:0000256" key="2">
    <source>
        <dbReference type="ARBA" id="ARBA00023015"/>
    </source>
</evidence>
<comment type="caution">
    <text evidence="8">The sequence shown here is derived from an EMBL/GenBank/DDBJ whole genome shotgun (WGS) entry which is preliminary data.</text>
</comment>
<dbReference type="Proteomes" id="UP001595901">
    <property type="component" value="Unassembled WGS sequence"/>
</dbReference>
<dbReference type="PANTHER" id="PTHR45566:SF2">
    <property type="entry name" value="NARL SUBFAMILY"/>
    <property type="match status" value="1"/>
</dbReference>
<keyword evidence="4" id="KW-0804">Transcription</keyword>
<keyword evidence="9" id="KW-1185">Reference proteome</keyword>
<organism evidence="8 9">
    <name type="scientific">Streptococcus dentapri</name>
    <dbReference type="NCBI Taxonomy" id="573564"/>
    <lineage>
        <taxon>Bacteria</taxon>
        <taxon>Bacillati</taxon>
        <taxon>Bacillota</taxon>
        <taxon>Bacilli</taxon>
        <taxon>Lactobacillales</taxon>
        <taxon>Streptococcaceae</taxon>
        <taxon>Streptococcus</taxon>
    </lineage>
</organism>